<evidence type="ECO:0000313" key="15">
    <source>
        <dbReference type="EMBL" id="CAE6930923.1"/>
    </source>
</evidence>
<accession>A0A9N8R1X0</accession>
<evidence type="ECO:0000256" key="1">
    <source>
        <dbReference type="ARBA" id="ARBA00004429"/>
    </source>
</evidence>
<evidence type="ECO:0000256" key="4">
    <source>
        <dbReference type="ARBA" id="ARBA00022448"/>
    </source>
</evidence>
<evidence type="ECO:0000256" key="13">
    <source>
        <dbReference type="SAM" id="Phobius"/>
    </source>
</evidence>
<reference evidence="15" key="1">
    <citation type="submission" date="2021-02" db="EMBL/GenBank/DDBJ databases">
        <authorList>
            <person name="Vanwijnsberghe S."/>
        </authorList>
    </citation>
    <scope>NUCLEOTIDE SEQUENCE</scope>
    <source>
        <strain evidence="15">R-70211</strain>
    </source>
</reference>
<evidence type="ECO:0000256" key="3">
    <source>
        <dbReference type="ARBA" id="ARBA00022093"/>
    </source>
</evidence>
<dbReference type="PANTHER" id="PTHR30625">
    <property type="entry name" value="PROTEIN TOLQ"/>
    <property type="match status" value="1"/>
</dbReference>
<keyword evidence="8 12" id="KW-0653">Protein transport</keyword>
<evidence type="ECO:0000256" key="10">
    <source>
        <dbReference type="ARBA" id="ARBA00023136"/>
    </source>
</evidence>
<gene>
    <name evidence="15" type="primary">tolQ_3</name>
    <name evidence="15" type="ORF">R70211_05094</name>
</gene>
<evidence type="ECO:0000259" key="14">
    <source>
        <dbReference type="Pfam" id="PF01618"/>
    </source>
</evidence>
<feature type="transmembrane region" description="Helical" evidence="13">
    <location>
        <begin position="174"/>
        <end position="195"/>
    </location>
</feature>
<evidence type="ECO:0000256" key="9">
    <source>
        <dbReference type="ARBA" id="ARBA00022989"/>
    </source>
</evidence>
<feature type="transmembrane region" description="Helical" evidence="13">
    <location>
        <begin position="20"/>
        <end position="38"/>
    </location>
</feature>
<dbReference type="InterPro" id="IPR050790">
    <property type="entry name" value="ExbB/TolQ_transport"/>
</dbReference>
<sequence>MAGGSGIIHYLETSDAITHGVAYVLLAMSIASWCFLIVKSWILTRAKRQATPAIAQFWQASTLSDGVAALKRVDRERVFTPLAEAALHAAEVDIPGVLLARVERSERVLRALRQALNASQRRLEFGQVLLASVGSTAPFVGLLGTVWGIYHALGSIAASGQAQIENVAGPVGEALIMTAFGLVVAIPAVLAYNVLGRMVRQLSEELDGFAHDLHAYVCAPADQPRSQSQQAQARTPQTHR</sequence>
<dbReference type="InterPro" id="IPR002898">
    <property type="entry name" value="MotA_ExbB_proton_chnl"/>
</dbReference>
<evidence type="ECO:0000256" key="12">
    <source>
        <dbReference type="RuleBase" id="RU004057"/>
    </source>
</evidence>
<evidence type="ECO:0000256" key="5">
    <source>
        <dbReference type="ARBA" id="ARBA00022475"/>
    </source>
</evidence>
<keyword evidence="5" id="KW-1003">Cell membrane</keyword>
<evidence type="ECO:0000256" key="2">
    <source>
        <dbReference type="ARBA" id="ARBA00011471"/>
    </source>
</evidence>
<feature type="transmembrane region" description="Helical" evidence="13">
    <location>
        <begin position="128"/>
        <end position="150"/>
    </location>
</feature>
<evidence type="ECO:0000256" key="6">
    <source>
        <dbReference type="ARBA" id="ARBA00022519"/>
    </source>
</evidence>
<protein>
    <recommendedName>
        <fullName evidence="3">Biopolymer transport protein ExbB</fullName>
    </recommendedName>
</protein>
<dbReference type="PANTHER" id="PTHR30625:SF14">
    <property type="entry name" value="BIOPOLYMER TRANSPORT PROTEIN EXBB"/>
    <property type="match status" value="1"/>
</dbReference>
<comment type="similarity">
    <text evidence="12">Belongs to the exbB/tolQ family.</text>
</comment>
<evidence type="ECO:0000256" key="8">
    <source>
        <dbReference type="ARBA" id="ARBA00022927"/>
    </source>
</evidence>
<keyword evidence="7 13" id="KW-0812">Transmembrane</keyword>
<comment type="subcellular location">
    <subcellularLocation>
        <location evidence="1">Cell inner membrane</location>
        <topology evidence="1">Multi-pass membrane protein</topology>
    </subcellularLocation>
    <subcellularLocation>
        <location evidence="12">Membrane</location>
        <topology evidence="12">Multi-pass membrane protein</topology>
    </subcellularLocation>
</comment>
<feature type="domain" description="MotA/TolQ/ExbB proton channel" evidence="14">
    <location>
        <begin position="100"/>
        <end position="206"/>
    </location>
</feature>
<organism evidence="15 16">
    <name type="scientific">Paraburkholderia domus</name>
    <dbReference type="NCBI Taxonomy" id="2793075"/>
    <lineage>
        <taxon>Bacteria</taxon>
        <taxon>Pseudomonadati</taxon>
        <taxon>Pseudomonadota</taxon>
        <taxon>Betaproteobacteria</taxon>
        <taxon>Burkholderiales</taxon>
        <taxon>Burkholderiaceae</taxon>
        <taxon>Paraburkholderia</taxon>
    </lineage>
</organism>
<proteinExistence type="inferred from homology"/>
<keyword evidence="16" id="KW-1185">Reference proteome</keyword>
<evidence type="ECO:0000256" key="7">
    <source>
        <dbReference type="ARBA" id="ARBA00022692"/>
    </source>
</evidence>
<keyword evidence="4 12" id="KW-0813">Transport</keyword>
<dbReference type="RefSeq" id="WP_201076628.1">
    <property type="nucleotide sequence ID" value="NZ_CAJNAS010000015.1"/>
</dbReference>
<keyword evidence="10 13" id="KW-0472">Membrane</keyword>
<evidence type="ECO:0000256" key="11">
    <source>
        <dbReference type="ARBA" id="ARBA00024816"/>
    </source>
</evidence>
<dbReference type="AlphaFoldDB" id="A0A9N8R1X0"/>
<dbReference type="EMBL" id="CAJNAS010000015">
    <property type="protein sequence ID" value="CAE6930923.1"/>
    <property type="molecule type" value="Genomic_DNA"/>
</dbReference>
<dbReference type="GO" id="GO:0005886">
    <property type="term" value="C:plasma membrane"/>
    <property type="evidence" value="ECO:0007669"/>
    <property type="project" value="UniProtKB-SubCell"/>
</dbReference>
<evidence type="ECO:0000313" key="16">
    <source>
        <dbReference type="Proteomes" id="UP000675121"/>
    </source>
</evidence>
<comment type="caution">
    <text evidence="15">The sequence shown here is derived from an EMBL/GenBank/DDBJ whole genome shotgun (WGS) entry which is preliminary data.</text>
</comment>
<keyword evidence="9 13" id="KW-1133">Transmembrane helix</keyword>
<comment type="subunit">
    <text evidence="2">The accessory proteins ExbB and ExbD seem to form a complex with TonB.</text>
</comment>
<keyword evidence="6" id="KW-0997">Cell inner membrane</keyword>
<comment type="function">
    <text evidence="11">Involved in the TonB-dependent energy-dependent transport of various receptor-bound substrates. Protects ExbD from proteolytic degradation and functionally stabilizes TonB.</text>
</comment>
<dbReference type="Proteomes" id="UP000675121">
    <property type="component" value="Unassembled WGS sequence"/>
</dbReference>
<dbReference type="GO" id="GO:0017038">
    <property type="term" value="P:protein import"/>
    <property type="evidence" value="ECO:0007669"/>
    <property type="project" value="TreeGrafter"/>
</dbReference>
<name>A0A9N8R1X0_9BURK</name>
<dbReference type="Pfam" id="PF01618">
    <property type="entry name" value="MotA_ExbB"/>
    <property type="match status" value="1"/>
</dbReference>